<feature type="transmembrane region" description="Helical" evidence="10">
    <location>
        <begin position="353"/>
        <end position="376"/>
    </location>
</feature>
<comment type="catalytic activity">
    <reaction evidence="7">
        <text>myo-inositol(out) + H(+)(out) = myo-inositol(in) + H(+)(in)</text>
        <dbReference type="Rhea" id="RHEA:60364"/>
        <dbReference type="ChEBI" id="CHEBI:15378"/>
        <dbReference type="ChEBI" id="CHEBI:17268"/>
    </reaction>
</comment>
<dbReference type="InterPro" id="IPR005829">
    <property type="entry name" value="Sugar_transporter_CS"/>
</dbReference>
<dbReference type="AlphaFoldDB" id="A8NAM0"/>
<dbReference type="GeneID" id="6008347"/>
<dbReference type="Pfam" id="PF00083">
    <property type="entry name" value="Sugar_tr"/>
    <property type="match status" value="1"/>
</dbReference>
<dbReference type="EMBL" id="AACS02000007">
    <property type="protein sequence ID" value="EAU89907.2"/>
    <property type="molecule type" value="Genomic_DNA"/>
</dbReference>
<dbReference type="PROSITE" id="PS00217">
    <property type="entry name" value="SUGAR_TRANSPORT_2"/>
    <property type="match status" value="1"/>
</dbReference>
<feature type="transmembrane region" description="Helical" evidence="10">
    <location>
        <begin position="78"/>
        <end position="97"/>
    </location>
</feature>
<feature type="transmembrane region" description="Helical" evidence="10">
    <location>
        <begin position="431"/>
        <end position="454"/>
    </location>
</feature>
<dbReference type="NCBIfam" id="TIGR00879">
    <property type="entry name" value="SP"/>
    <property type="match status" value="1"/>
</dbReference>
<comment type="subcellular location">
    <subcellularLocation>
        <location evidence="1">Membrane</location>
        <topology evidence="1">Multi-pass membrane protein</topology>
    </subcellularLocation>
</comment>
<dbReference type="GO" id="GO:0016020">
    <property type="term" value="C:membrane"/>
    <property type="evidence" value="ECO:0007669"/>
    <property type="project" value="UniProtKB-SubCell"/>
</dbReference>
<keyword evidence="5 10" id="KW-1133">Transmembrane helix</keyword>
<accession>A8NAM0</accession>
<evidence type="ECO:0000256" key="3">
    <source>
        <dbReference type="ARBA" id="ARBA00022448"/>
    </source>
</evidence>
<feature type="transmembrane region" description="Helical" evidence="10">
    <location>
        <begin position="396"/>
        <end position="419"/>
    </location>
</feature>
<evidence type="ECO:0000256" key="4">
    <source>
        <dbReference type="ARBA" id="ARBA00022692"/>
    </source>
</evidence>
<dbReference type="OMA" id="TIVTWWL"/>
<dbReference type="PANTHER" id="PTHR48022">
    <property type="entry name" value="PLASTIDIC GLUCOSE TRANSPORTER 4"/>
    <property type="match status" value="1"/>
</dbReference>
<evidence type="ECO:0000256" key="8">
    <source>
        <dbReference type="RuleBase" id="RU003346"/>
    </source>
</evidence>
<keyword evidence="13" id="KW-1185">Reference proteome</keyword>
<evidence type="ECO:0000256" key="9">
    <source>
        <dbReference type="SAM" id="MobiDB-lite"/>
    </source>
</evidence>
<feature type="domain" description="Major facilitator superfamily (MFS) profile" evidence="11">
    <location>
        <begin position="27"/>
        <end position="484"/>
    </location>
</feature>
<keyword evidence="4 10" id="KW-0812">Transmembrane</keyword>
<name>A8NAM0_COPC7</name>
<proteinExistence type="inferred from homology"/>
<keyword evidence="3 8" id="KW-0813">Transport</keyword>
<dbReference type="InterPro" id="IPR003663">
    <property type="entry name" value="Sugar/inositol_transpt"/>
</dbReference>
<feature type="transmembrane region" description="Helical" evidence="10">
    <location>
        <begin position="325"/>
        <end position="346"/>
    </location>
</feature>
<dbReference type="VEuPathDB" id="FungiDB:CC1G_08389"/>
<dbReference type="Gene3D" id="1.20.1250.20">
    <property type="entry name" value="MFS general substrate transporter like domains"/>
    <property type="match status" value="1"/>
</dbReference>
<feature type="transmembrane region" description="Helical" evidence="10">
    <location>
        <begin position="460"/>
        <end position="480"/>
    </location>
</feature>
<keyword evidence="6 10" id="KW-0472">Membrane</keyword>
<evidence type="ECO:0000259" key="11">
    <source>
        <dbReference type="PROSITE" id="PS50850"/>
    </source>
</evidence>
<feature type="transmembrane region" description="Helical" evidence="10">
    <location>
        <begin position="109"/>
        <end position="128"/>
    </location>
</feature>
<protein>
    <submittedName>
        <fullName evidence="12">Sugar transporter 1</fullName>
    </submittedName>
</protein>
<dbReference type="eggNOG" id="KOG0254">
    <property type="taxonomic scope" value="Eukaryota"/>
</dbReference>
<dbReference type="GO" id="GO:0005351">
    <property type="term" value="F:carbohydrate:proton symporter activity"/>
    <property type="evidence" value="ECO:0007669"/>
    <property type="project" value="TreeGrafter"/>
</dbReference>
<evidence type="ECO:0000256" key="7">
    <source>
        <dbReference type="ARBA" id="ARBA00049119"/>
    </source>
</evidence>
<dbReference type="InterPro" id="IPR005828">
    <property type="entry name" value="MFS_sugar_transport-like"/>
</dbReference>
<dbReference type="FunFam" id="1.20.1250.20:FF:000134">
    <property type="entry name" value="MFS sugar transporter protein"/>
    <property type="match status" value="1"/>
</dbReference>
<comment type="similarity">
    <text evidence="2 8">Belongs to the major facilitator superfamily. Sugar transporter (TC 2.A.1.1) family.</text>
</comment>
<feature type="transmembrane region" description="Helical" evidence="10">
    <location>
        <begin position="204"/>
        <end position="221"/>
    </location>
</feature>
<evidence type="ECO:0000256" key="1">
    <source>
        <dbReference type="ARBA" id="ARBA00004141"/>
    </source>
</evidence>
<evidence type="ECO:0000256" key="5">
    <source>
        <dbReference type="ARBA" id="ARBA00022989"/>
    </source>
</evidence>
<feature type="region of interest" description="Disordered" evidence="9">
    <location>
        <begin position="518"/>
        <end position="537"/>
    </location>
</feature>
<gene>
    <name evidence="12" type="ORF">CC1G_08389</name>
</gene>
<dbReference type="InterPro" id="IPR020846">
    <property type="entry name" value="MFS_dom"/>
</dbReference>
<dbReference type="PROSITE" id="PS50850">
    <property type="entry name" value="MFS"/>
    <property type="match status" value="1"/>
</dbReference>
<dbReference type="HOGENOM" id="CLU_001265_30_3_1"/>
<dbReference type="SUPFAM" id="SSF103473">
    <property type="entry name" value="MFS general substrate transporter"/>
    <property type="match status" value="1"/>
</dbReference>
<dbReference type="OrthoDB" id="648285at2759"/>
<dbReference type="KEGG" id="cci:CC1G_08389"/>
<dbReference type="PANTHER" id="PTHR48022:SF74">
    <property type="entry name" value="SUGAR TRANSPORTER, PUTATIVE (AFU_ORTHOLOGUE AFUA_8G02010)-RELATED"/>
    <property type="match status" value="1"/>
</dbReference>
<reference evidence="12 13" key="1">
    <citation type="journal article" date="2010" name="Proc. Natl. Acad. Sci. U.S.A.">
        <title>Insights into evolution of multicellular fungi from the assembled chromosomes of the mushroom Coprinopsis cinerea (Coprinus cinereus).</title>
        <authorList>
            <person name="Stajich J.E."/>
            <person name="Wilke S.K."/>
            <person name="Ahren D."/>
            <person name="Au C.H."/>
            <person name="Birren B.W."/>
            <person name="Borodovsky M."/>
            <person name="Burns C."/>
            <person name="Canback B."/>
            <person name="Casselton L.A."/>
            <person name="Cheng C.K."/>
            <person name="Deng J."/>
            <person name="Dietrich F.S."/>
            <person name="Fargo D.C."/>
            <person name="Farman M.L."/>
            <person name="Gathman A.C."/>
            <person name="Goldberg J."/>
            <person name="Guigo R."/>
            <person name="Hoegger P.J."/>
            <person name="Hooker J.B."/>
            <person name="Huggins A."/>
            <person name="James T.Y."/>
            <person name="Kamada T."/>
            <person name="Kilaru S."/>
            <person name="Kodira C."/>
            <person name="Kues U."/>
            <person name="Kupfer D."/>
            <person name="Kwan H.S."/>
            <person name="Lomsadze A."/>
            <person name="Li W."/>
            <person name="Lilly W.W."/>
            <person name="Ma L.J."/>
            <person name="Mackey A.J."/>
            <person name="Manning G."/>
            <person name="Martin F."/>
            <person name="Muraguchi H."/>
            <person name="Natvig D.O."/>
            <person name="Palmerini H."/>
            <person name="Ramesh M.A."/>
            <person name="Rehmeyer C.J."/>
            <person name="Roe B.A."/>
            <person name="Shenoy N."/>
            <person name="Stanke M."/>
            <person name="Ter-Hovhannisyan V."/>
            <person name="Tunlid A."/>
            <person name="Velagapudi R."/>
            <person name="Vision T.J."/>
            <person name="Zeng Q."/>
            <person name="Zolan M.E."/>
            <person name="Pukkila P.J."/>
        </authorList>
    </citation>
    <scope>NUCLEOTIDE SEQUENCE [LARGE SCALE GENOMIC DNA]</scope>
    <source>
        <strain evidence="13">Okayama-7 / 130 / ATCC MYA-4618 / FGSC 9003</strain>
    </source>
</reference>
<evidence type="ECO:0000256" key="2">
    <source>
        <dbReference type="ARBA" id="ARBA00010992"/>
    </source>
</evidence>
<comment type="caution">
    <text evidence="12">The sequence shown here is derived from an EMBL/GenBank/DDBJ whole genome shotgun (WGS) entry which is preliminary data.</text>
</comment>
<dbReference type="Proteomes" id="UP000001861">
    <property type="component" value="Unassembled WGS sequence"/>
</dbReference>
<dbReference type="InParanoid" id="A8NAM0"/>
<keyword evidence="12" id="KW-0762">Sugar transport</keyword>
<feature type="transmembrane region" description="Helical" evidence="10">
    <location>
        <begin position="134"/>
        <end position="155"/>
    </location>
</feature>
<dbReference type="InterPro" id="IPR050360">
    <property type="entry name" value="MFS_Sugar_Transporters"/>
</dbReference>
<dbReference type="PRINTS" id="PR00171">
    <property type="entry name" value="SUGRTRNSPORT"/>
</dbReference>
<dbReference type="InterPro" id="IPR036259">
    <property type="entry name" value="MFS_trans_sf"/>
</dbReference>
<evidence type="ECO:0000313" key="12">
    <source>
        <dbReference type="EMBL" id="EAU89907.2"/>
    </source>
</evidence>
<evidence type="ECO:0000313" key="13">
    <source>
        <dbReference type="Proteomes" id="UP000001861"/>
    </source>
</evidence>
<evidence type="ECO:0000256" key="6">
    <source>
        <dbReference type="ARBA" id="ARBA00023136"/>
    </source>
</evidence>
<sequence length="537" mass="58072">MVIALKARTFRNRYPRWMVGRPLLYASSALASLGDAMFGYSQGVIAAAQVQPSFIHRMYGPSLTLQDIENGNIGVSPFLQAIVVACINLTALVASFASSYVCDILGRRMSVRIGAVIYFVAALIQIFMPNLAALLVGRCIQGIGVGMLSMTVPILQCEIAPGHGRGFFVCIEYFFLNTGYALSAWVGYGFFFKIPSEISWRGPYIIQAALSGILFLWTFWLPETPRWLVQHGYREEGLQVLADLHGTGDTSDPAIVKSFVEMETAINFEQALGQASWRELFTQYKSRAIVGITCQLFAQSNGINGILYFLPENLLRAGFSVQRSLLYSGACALIYCAGTLPTMITVDTIGRRPLLLVGSVGLAAALATVGGLQFGADALPVSKTDPHWDSLQADDHLAAVCFYLFTYGATWGPIPWLLAAEIFPVRARAKGMALSTSSNWIFNFVIAFATPPLFAKIHGGYYFLLMASALNGLAVVWMFYPETAGKTLEELGAVFGDSAVDIKVADVSVVDATGGVGDGKTEKGIGLTSPESSLQKP</sequence>
<feature type="transmembrane region" description="Helical" evidence="10">
    <location>
        <begin position="167"/>
        <end position="192"/>
    </location>
</feature>
<organism evidence="12 13">
    <name type="scientific">Coprinopsis cinerea (strain Okayama-7 / 130 / ATCC MYA-4618 / FGSC 9003)</name>
    <name type="common">Inky cap fungus</name>
    <name type="synonym">Hormographiella aspergillata</name>
    <dbReference type="NCBI Taxonomy" id="240176"/>
    <lineage>
        <taxon>Eukaryota</taxon>
        <taxon>Fungi</taxon>
        <taxon>Dikarya</taxon>
        <taxon>Basidiomycota</taxon>
        <taxon>Agaricomycotina</taxon>
        <taxon>Agaricomycetes</taxon>
        <taxon>Agaricomycetidae</taxon>
        <taxon>Agaricales</taxon>
        <taxon>Agaricineae</taxon>
        <taxon>Psathyrellaceae</taxon>
        <taxon>Coprinopsis</taxon>
    </lineage>
</organism>
<evidence type="ECO:0000256" key="10">
    <source>
        <dbReference type="SAM" id="Phobius"/>
    </source>
</evidence>
<dbReference type="RefSeq" id="XP_001831872.2">
    <property type="nucleotide sequence ID" value="XM_001831820.2"/>
</dbReference>
<feature type="transmembrane region" description="Helical" evidence="10">
    <location>
        <begin position="288"/>
        <end position="310"/>
    </location>
</feature>